<dbReference type="PANTHER" id="PTHR24220">
    <property type="entry name" value="IMPORT ATP-BINDING PROTEIN"/>
    <property type="match status" value="1"/>
</dbReference>
<dbReference type="GO" id="GO:0098796">
    <property type="term" value="C:membrane protein complex"/>
    <property type="evidence" value="ECO:0007669"/>
    <property type="project" value="UniProtKB-ARBA"/>
</dbReference>
<dbReference type="GO" id="GO:0005524">
    <property type="term" value="F:ATP binding"/>
    <property type="evidence" value="ECO:0007669"/>
    <property type="project" value="UniProtKB-KW"/>
</dbReference>
<evidence type="ECO:0000256" key="4">
    <source>
        <dbReference type="ARBA" id="ARBA00038388"/>
    </source>
</evidence>
<comment type="caution">
    <text evidence="6">The sequence shown here is derived from an EMBL/GenBank/DDBJ whole genome shotgun (WGS) entry which is preliminary data.</text>
</comment>
<keyword evidence="7" id="KW-1185">Reference proteome</keyword>
<dbReference type="PROSITE" id="PS00211">
    <property type="entry name" value="ABC_TRANSPORTER_1"/>
    <property type="match status" value="1"/>
</dbReference>
<keyword evidence="3 6" id="KW-0067">ATP-binding</keyword>
<dbReference type="CDD" id="cd03255">
    <property type="entry name" value="ABC_MJ0796_LolCDE_FtsE"/>
    <property type="match status" value="1"/>
</dbReference>
<dbReference type="InterPro" id="IPR017871">
    <property type="entry name" value="ABC_transporter-like_CS"/>
</dbReference>
<name>A0AAE3EJ25_9SPIR</name>
<dbReference type="Pfam" id="PF00005">
    <property type="entry name" value="ABC_tran"/>
    <property type="match status" value="1"/>
</dbReference>
<keyword evidence="1" id="KW-0813">Transport</keyword>
<feature type="domain" description="ABC transporter" evidence="5">
    <location>
        <begin position="6"/>
        <end position="226"/>
    </location>
</feature>
<dbReference type="GO" id="GO:0016887">
    <property type="term" value="F:ATP hydrolysis activity"/>
    <property type="evidence" value="ECO:0007669"/>
    <property type="project" value="InterPro"/>
</dbReference>
<dbReference type="Gene3D" id="3.40.50.300">
    <property type="entry name" value="P-loop containing nucleotide triphosphate hydrolases"/>
    <property type="match status" value="1"/>
</dbReference>
<dbReference type="Proteomes" id="UP001198163">
    <property type="component" value="Unassembled WGS sequence"/>
</dbReference>
<dbReference type="InterPro" id="IPR003439">
    <property type="entry name" value="ABC_transporter-like_ATP-bd"/>
</dbReference>
<evidence type="ECO:0000256" key="2">
    <source>
        <dbReference type="ARBA" id="ARBA00022741"/>
    </source>
</evidence>
<dbReference type="PANTHER" id="PTHR24220:SF689">
    <property type="entry name" value="LIPOPROTEIN-RELEASING SYSTEM ATP-BINDING PROTEIN LOLD"/>
    <property type="match status" value="1"/>
</dbReference>
<proteinExistence type="inferred from homology"/>
<comment type="similarity">
    <text evidence="4">Belongs to the ABC transporter superfamily. Macrolide exporter (TC 3.A.1.122) family.</text>
</comment>
<dbReference type="FunFam" id="3.40.50.300:FF:000032">
    <property type="entry name" value="Export ABC transporter ATP-binding protein"/>
    <property type="match status" value="1"/>
</dbReference>
<dbReference type="AlphaFoldDB" id="A0AAE3EJ25"/>
<dbReference type="PROSITE" id="PS50893">
    <property type="entry name" value="ABC_TRANSPORTER_2"/>
    <property type="match status" value="1"/>
</dbReference>
<evidence type="ECO:0000313" key="6">
    <source>
        <dbReference type="EMBL" id="MCD1654696.1"/>
    </source>
</evidence>
<dbReference type="SUPFAM" id="SSF52540">
    <property type="entry name" value="P-loop containing nucleoside triphosphate hydrolases"/>
    <property type="match status" value="1"/>
</dbReference>
<reference evidence="6" key="1">
    <citation type="submission" date="2021-08" db="EMBL/GenBank/DDBJ databases">
        <title>Comparative analyses of Brucepasteria parasyntrophica and Teretinema zuelzerae.</title>
        <authorList>
            <person name="Song Y."/>
            <person name="Brune A."/>
        </authorList>
    </citation>
    <scope>NUCLEOTIDE SEQUENCE</scope>
    <source>
        <strain evidence="6">DSM 1903</strain>
    </source>
</reference>
<accession>A0AAE3EJ25</accession>
<dbReference type="GO" id="GO:0022857">
    <property type="term" value="F:transmembrane transporter activity"/>
    <property type="evidence" value="ECO:0007669"/>
    <property type="project" value="TreeGrafter"/>
</dbReference>
<dbReference type="GO" id="GO:0005886">
    <property type="term" value="C:plasma membrane"/>
    <property type="evidence" value="ECO:0007669"/>
    <property type="project" value="TreeGrafter"/>
</dbReference>
<dbReference type="InterPro" id="IPR017911">
    <property type="entry name" value="MacB-like_ATP-bd"/>
</dbReference>
<organism evidence="6 7">
    <name type="scientific">Teretinema zuelzerae</name>
    <dbReference type="NCBI Taxonomy" id="156"/>
    <lineage>
        <taxon>Bacteria</taxon>
        <taxon>Pseudomonadati</taxon>
        <taxon>Spirochaetota</taxon>
        <taxon>Spirochaetia</taxon>
        <taxon>Spirochaetales</taxon>
        <taxon>Treponemataceae</taxon>
        <taxon>Teretinema</taxon>
    </lineage>
</organism>
<gene>
    <name evidence="6" type="ORF">K7J14_08255</name>
</gene>
<dbReference type="SMART" id="SM00382">
    <property type="entry name" value="AAA"/>
    <property type="match status" value="1"/>
</dbReference>
<evidence type="ECO:0000259" key="5">
    <source>
        <dbReference type="PROSITE" id="PS50893"/>
    </source>
</evidence>
<dbReference type="RefSeq" id="WP_230755178.1">
    <property type="nucleotide sequence ID" value="NZ_JAINWA010000003.1"/>
</dbReference>
<dbReference type="InterPro" id="IPR015854">
    <property type="entry name" value="ABC_transpr_LolD-like"/>
</dbReference>
<dbReference type="EMBL" id="JAINWA010000003">
    <property type="protein sequence ID" value="MCD1654696.1"/>
    <property type="molecule type" value="Genomic_DNA"/>
</dbReference>
<sequence length="226" mass="24587">MSDIVLELQDVSKTYPSEAEVLRILNGASLALSRGEKIAITGESGCGKSTLLNIIGGLDTPDAGTIQAGSFSVHALSERDLARYRSSYLGLVFQFHYLLKDFSALENVMLPAFMAGVSRREALERAKELLADVGLEHRLHHFPSQLSGGERQRAAVARALVNRPALMLADEPTGNLDPANALMIQDVLFSAADRHNASLIIVTHDPAMASRADHLYRLQEGRLVRS</sequence>
<keyword evidence="2" id="KW-0547">Nucleotide-binding</keyword>
<dbReference type="InterPro" id="IPR003593">
    <property type="entry name" value="AAA+_ATPase"/>
</dbReference>
<evidence type="ECO:0000256" key="3">
    <source>
        <dbReference type="ARBA" id="ARBA00022840"/>
    </source>
</evidence>
<protein>
    <submittedName>
        <fullName evidence="6">ABC transporter ATP-binding protein</fullName>
    </submittedName>
</protein>
<dbReference type="InterPro" id="IPR027417">
    <property type="entry name" value="P-loop_NTPase"/>
</dbReference>
<evidence type="ECO:0000256" key="1">
    <source>
        <dbReference type="ARBA" id="ARBA00022448"/>
    </source>
</evidence>
<evidence type="ECO:0000313" key="7">
    <source>
        <dbReference type="Proteomes" id="UP001198163"/>
    </source>
</evidence>